<sequence length="108" mass="12479">MGLNAEEIFERMGTLPFAQIYAALTYYHANREEIEAYLTAEKATDTHLRKHSVLLNLSKLFECTHCRDVPAERLYRISLSCYAAFSGFWFADIQPLVLSLDFKNLAFH</sequence>
<gene>
    <name evidence="1" type="ORF">KME25_10320</name>
</gene>
<reference evidence="1" key="2">
    <citation type="journal article" date="2022" name="Microbiol. Resour. Announc.">
        <title>Metagenome Sequencing to Explore Phylogenomics of Terrestrial Cyanobacteria.</title>
        <authorList>
            <person name="Ward R.D."/>
            <person name="Stajich J.E."/>
            <person name="Johansen J.R."/>
            <person name="Huntemann M."/>
            <person name="Clum A."/>
            <person name="Foster B."/>
            <person name="Foster B."/>
            <person name="Roux S."/>
            <person name="Palaniappan K."/>
            <person name="Varghese N."/>
            <person name="Mukherjee S."/>
            <person name="Reddy T.B.K."/>
            <person name="Daum C."/>
            <person name="Copeland A."/>
            <person name="Chen I.A."/>
            <person name="Ivanova N.N."/>
            <person name="Kyrpides N.C."/>
            <person name="Shapiro N."/>
            <person name="Eloe-Fadrosh E.A."/>
            <person name="Pietrasiak N."/>
        </authorList>
    </citation>
    <scope>NUCLEOTIDE SEQUENCE</scope>
    <source>
        <strain evidence="1">CPER-KK1</strain>
    </source>
</reference>
<dbReference type="SUPFAM" id="SSF46689">
    <property type="entry name" value="Homeodomain-like"/>
    <property type="match status" value="1"/>
</dbReference>
<dbReference type="AlphaFoldDB" id="A0A951PJM3"/>
<dbReference type="Proteomes" id="UP000753908">
    <property type="component" value="Unassembled WGS sequence"/>
</dbReference>
<protein>
    <recommendedName>
        <fullName evidence="3">DUF433 domain-containing protein</fullName>
    </recommendedName>
</protein>
<reference evidence="1" key="1">
    <citation type="submission" date="2021-05" db="EMBL/GenBank/DDBJ databases">
        <authorList>
            <person name="Pietrasiak N."/>
            <person name="Ward R."/>
            <person name="Stajich J.E."/>
            <person name="Kurbessoian T."/>
        </authorList>
    </citation>
    <scope>NUCLEOTIDE SEQUENCE</scope>
    <source>
        <strain evidence="1">CPER-KK1</strain>
    </source>
</reference>
<dbReference type="Gene3D" id="1.10.10.10">
    <property type="entry name" value="Winged helix-like DNA-binding domain superfamily/Winged helix DNA-binding domain"/>
    <property type="match status" value="1"/>
</dbReference>
<proteinExistence type="predicted"/>
<evidence type="ECO:0008006" key="3">
    <source>
        <dbReference type="Google" id="ProtNLM"/>
    </source>
</evidence>
<dbReference type="EMBL" id="JAHHIF010000011">
    <property type="protein sequence ID" value="MBW4544821.1"/>
    <property type="molecule type" value="Genomic_DNA"/>
</dbReference>
<dbReference type="InterPro" id="IPR009057">
    <property type="entry name" value="Homeodomain-like_sf"/>
</dbReference>
<evidence type="ECO:0000313" key="2">
    <source>
        <dbReference type="Proteomes" id="UP000753908"/>
    </source>
</evidence>
<organism evidence="1 2">
    <name type="scientific">Symplocastrum torsivum CPER-KK1</name>
    <dbReference type="NCBI Taxonomy" id="450513"/>
    <lineage>
        <taxon>Bacteria</taxon>
        <taxon>Bacillati</taxon>
        <taxon>Cyanobacteriota</taxon>
        <taxon>Cyanophyceae</taxon>
        <taxon>Oscillatoriophycideae</taxon>
        <taxon>Oscillatoriales</taxon>
        <taxon>Microcoleaceae</taxon>
        <taxon>Symplocastrum</taxon>
    </lineage>
</organism>
<comment type="caution">
    <text evidence="1">The sequence shown here is derived from an EMBL/GenBank/DDBJ whole genome shotgun (WGS) entry which is preliminary data.</text>
</comment>
<evidence type="ECO:0000313" key="1">
    <source>
        <dbReference type="EMBL" id="MBW4544821.1"/>
    </source>
</evidence>
<name>A0A951PJM3_9CYAN</name>
<accession>A0A951PJM3</accession>
<dbReference type="InterPro" id="IPR036388">
    <property type="entry name" value="WH-like_DNA-bd_sf"/>
</dbReference>